<dbReference type="GO" id="GO:0034599">
    <property type="term" value="P:cellular response to oxidative stress"/>
    <property type="evidence" value="ECO:0007669"/>
    <property type="project" value="TreeGrafter"/>
</dbReference>
<reference evidence="6 7" key="1">
    <citation type="journal article" date="2015" name="Stand. Genomic Sci.">
        <title>Genomic Encyclopedia of Bacterial and Archaeal Type Strains, Phase III: the genomes of soil and plant-associated and newly described type strains.</title>
        <authorList>
            <person name="Whitman W.B."/>
            <person name="Woyke T."/>
            <person name="Klenk H.P."/>
            <person name="Zhou Y."/>
            <person name="Lilburn T.G."/>
            <person name="Beck B.J."/>
            <person name="De Vos P."/>
            <person name="Vandamme P."/>
            <person name="Eisen J.A."/>
            <person name="Garrity G."/>
            <person name="Hugenholtz P."/>
            <person name="Kyrpides N.C."/>
        </authorList>
    </citation>
    <scope>NUCLEOTIDE SEQUENCE [LARGE SCALE GENOMIC DNA]</scope>
    <source>
        <strain evidence="6 7">CGMCC 1.7748</strain>
    </source>
</reference>
<organism evidence="6 7">
    <name type="scientific">Sphingobium wenxiniae (strain DSM 21828 / CGMCC 1.7748 / JZ-1)</name>
    <dbReference type="NCBI Taxonomy" id="595605"/>
    <lineage>
        <taxon>Bacteria</taxon>
        <taxon>Pseudomonadati</taxon>
        <taxon>Pseudomonadota</taxon>
        <taxon>Alphaproteobacteria</taxon>
        <taxon>Sphingomonadales</taxon>
        <taxon>Sphingomonadaceae</taxon>
        <taxon>Sphingobium</taxon>
    </lineage>
</organism>
<protein>
    <recommendedName>
        <fullName evidence="5">Glutathione peroxidase</fullName>
    </recommendedName>
</protein>
<gene>
    <name evidence="6" type="ORF">IQ35_00470</name>
</gene>
<dbReference type="PIRSF" id="PIRSF000303">
    <property type="entry name" value="Glutathion_perox"/>
    <property type="match status" value="1"/>
</dbReference>
<name>A0A562KR10_SPHWJ</name>
<dbReference type="CDD" id="cd00340">
    <property type="entry name" value="GSH_Peroxidase"/>
    <property type="match status" value="1"/>
</dbReference>
<keyword evidence="7" id="KW-1185">Reference proteome</keyword>
<evidence type="ECO:0000313" key="7">
    <source>
        <dbReference type="Proteomes" id="UP000316624"/>
    </source>
</evidence>
<dbReference type="PRINTS" id="PR01011">
    <property type="entry name" value="GLUTPROXDASE"/>
</dbReference>
<evidence type="ECO:0000313" key="6">
    <source>
        <dbReference type="EMBL" id="TWH97869.1"/>
    </source>
</evidence>
<keyword evidence="2 5" id="KW-0575">Peroxidase</keyword>
<evidence type="ECO:0000256" key="4">
    <source>
        <dbReference type="PIRSR" id="PIRSR000303-1"/>
    </source>
</evidence>
<dbReference type="AlphaFoldDB" id="A0A562KR10"/>
<comment type="caution">
    <text evidence="6">The sequence shown here is derived from an EMBL/GenBank/DDBJ whole genome shotgun (WGS) entry which is preliminary data.</text>
</comment>
<dbReference type="PROSITE" id="PS51355">
    <property type="entry name" value="GLUTATHIONE_PEROXID_3"/>
    <property type="match status" value="1"/>
</dbReference>
<dbReference type="Pfam" id="PF00255">
    <property type="entry name" value="GSHPx"/>
    <property type="match status" value="1"/>
</dbReference>
<dbReference type="GO" id="GO:0004601">
    <property type="term" value="F:peroxidase activity"/>
    <property type="evidence" value="ECO:0007669"/>
    <property type="project" value="UniProtKB-KW"/>
</dbReference>
<dbReference type="FunFam" id="3.40.30.10:FF:000010">
    <property type="entry name" value="Glutathione peroxidase"/>
    <property type="match status" value="1"/>
</dbReference>
<sequence>MSAIQQIPIKTIKGADASLGDYAGKVVLAVNVASKCGLTPQYEGLEKLYGEYKDKGLVVAGFPANDFGAQEPGGNDEIAAFCTTNFGVDFPMFEKIVVTGPEKHPLYAALTSARPKAQGDGDAFREKLKGYGMTPNPEPEVLWNFEKFVIAKDGSVAARFAPTTAPDDPALIATIEAELAK</sequence>
<dbReference type="EMBL" id="VLKK01000001">
    <property type="protein sequence ID" value="TWH97869.1"/>
    <property type="molecule type" value="Genomic_DNA"/>
</dbReference>
<dbReference type="PANTHER" id="PTHR11592:SF40">
    <property type="entry name" value="THIOREDOXIN_GLUTATHIONE PEROXIDASE BTUE"/>
    <property type="match status" value="1"/>
</dbReference>
<evidence type="ECO:0000256" key="2">
    <source>
        <dbReference type="ARBA" id="ARBA00022559"/>
    </source>
</evidence>
<dbReference type="PANTHER" id="PTHR11592">
    <property type="entry name" value="GLUTATHIONE PEROXIDASE"/>
    <property type="match status" value="1"/>
</dbReference>
<dbReference type="Proteomes" id="UP000316624">
    <property type="component" value="Unassembled WGS sequence"/>
</dbReference>
<evidence type="ECO:0000256" key="1">
    <source>
        <dbReference type="ARBA" id="ARBA00006926"/>
    </source>
</evidence>
<proteinExistence type="inferred from homology"/>
<dbReference type="Gene3D" id="3.40.30.10">
    <property type="entry name" value="Glutaredoxin"/>
    <property type="match status" value="1"/>
</dbReference>
<comment type="similarity">
    <text evidence="1 5">Belongs to the glutathione peroxidase family.</text>
</comment>
<dbReference type="InterPro" id="IPR036249">
    <property type="entry name" value="Thioredoxin-like_sf"/>
</dbReference>
<dbReference type="RefSeq" id="WP_031290605.1">
    <property type="nucleotide sequence ID" value="NZ_JACIIY010000001.1"/>
</dbReference>
<dbReference type="SUPFAM" id="SSF52833">
    <property type="entry name" value="Thioredoxin-like"/>
    <property type="match status" value="1"/>
</dbReference>
<dbReference type="InterPro" id="IPR000889">
    <property type="entry name" value="Glutathione_peroxidase"/>
</dbReference>
<evidence type="ECO:0000256" key="3">
    <source>
        <dbReference type="ARBA" id="ARBA00023002"/>
    </source>
</evidence>
<feature type="active site" evidence="4">
    <location>
        <position position="36"/>
    </location>
</feature>
<accession>A0A562KR10</accession>
<evidence type="ECO:0000256" key="5">
    <source>
        <dbReference type="RuleBase" id="RU000499"/>
    </source>
</evidence>
<keyword evidence="3 5" id="KW-0560">Oxidoreductase</keyword>